<dbReference type="STRING" id="362257.SVTN_13690"/>
<organism evidence="3 4">
    <name type="scientific">Streptomyces vietnamensis</name>
    <dbReference type="NCBI Taxonomy" id="362257"/>
    <lineage>
        <taxon>Bacteria</taxon>
        <taxon>Bacillati</taxon>
        <taxon>Actinomycetota</taxon>
        <taxon>Actinomycetes</taxon>
        <taxon>Kitasatosporales</taxon>
        <taxon>Streptomycetaceae</taxon>
        <taxon>Streptomyces</taxon>
    </lineage>
</organism>
<evidence type="ECO:0000256" key="1">
    <source>
        <dbReference type="SAM" id="Phobius"/>
    </source>
</evidence>
<accession>A0A0B5I6L7</accession>
<dbReference type="Pfam" id="PF13560">
    <property type="entry name" value="HTH_31"/>
    <property type="match status" value="1"/>
</dbReference>
<name>A0A0B5I6L7_9ACTN</name>
<evidence type="ECO:0000259" key="2">
    <source>
        <dbReference type="PROSITE" id="PS50943"/>
    </source>
</evidence>
<evidence type="ECO:0000313" key="4">
    <source>
        <dbReference type="Proteomes" id="UP000031774"/>
    </source>
</evidence>
<keyword evidence="4" id="KW-1185">Reference proteome</keyword>
<protein>
    <recommendedName>
        <fullName evidence="2">HTH cro/C1-type domain-containing protein</fullName>
    </recommendedName>
</protein>
<proteinExistence type="predicted"/>
<dbReference type="Gene3D" id="1.10.260.40">
    <property type="entry name" value="lambda repressor-like DNA-binding domains"/>
    <property type="match status" value="1"/>
</dbReference>
<dbReference type="InterPro" id="IPR010982">
    <property type="entry name" value="Lambda_DNA-bd_dom_sf"/>
</dbReference>
<sequence length="394" mass="40860">MGEVEEFAARVRALKTRDGRSYEALGRRLGVSASTLHRYCSGAAVPESFAVVERLARLCGAAADEIRELEEHWRRADLVRRPPAEPVAKPVAAAGGPSVAKPVAEPVAAAGGPSVAAPAEPPAAVMAALDPAPAPAPTRRRPWLVVGAVAAVVALVVGAVLLPGRGREPEDRAGTDTAPPFTYTVASHLWENGCGHTYLADRPPARVGAPPAPVDAARWAGALGAVHGGQTLVRLSVQGKGASAVVLQGLHVRVVGRAAPLSWGAYRMDDGCGGAVTPRRFAVDLDAPRPLARPVDGYDASGEEGRTIPAVSFPYAVTAAEPEELLVSARTVGCDCRWFLELEWSSEGRSGVARIADEDGQAFRTSGRAKGSPVHAYDAAKGLWITGSESGQGG</sequence>
<keyword evidence="1" id="KW-1133">Transmembrane helix</keyword>
<keyword evidence="1" id="KW-0812">Transmembrane</keyword>
<dbReference type="InterPro" id="IPR001387">
    <property type="entry name" value="Cro/C1-type_HTH"/>
</dbReference>
<gene>
    <name evidence="3" type="ORF">SVTN_13690</name>
</gene>
<dbReference type="CDD" id="cd00093">
    <property type="entry name" value="HTH_XRE"/>
    <property type="match status" value="1"/>
</dbReference>
<dbReference type="AlphaFoldDB" id="A0A0B5I6L7"/>
<dbReference type="PROSITE" id="PS50943">
    <property type="entry name" value="HTH_CROC1"/>
    <property type="match status" value="1"/>
</dbReference>
<dbReference type="SMART" id="SM00530">
    <property type="entry name" value="HTH_XRE"/>
    <property type="match status" value="1"/>
</dbReference>
<dbReference type="SUPFAM" id="SSF47413">
    <property type="entry name" value="lambda repressor-like DNA-binding domains"/>
    <property type="match status" value="1"/>
</dbReference>
<feature type="domain" description="HTH cro/C1-type" evidence="2">
    <location>
        <begin position="11"/>
        <end position="66"/>
    </location>
</feature>
<dbReference type="EMBL" id="CP010407">
    <property type="protein sequence ID" value="AJF65308.1"/>
    <property type="molecule type" value="Genomic_DNA"/>
</dbReference>
<dbReference type="Proteomes" id="UP000031774">
    <property type="component" value="Chromosome"/>
</dbReference>
<keyword evidence="1" id="KW-0472">Membrane</keyword>
<dbReference type="KEGG" id="svt:SVTN_13690"/>
<dbReference type="GO" id="GO:0003677">
    <property type="term" value="F:DNA binding"/>
    <property type="evidence" value="ECO:0007669"/>
    <property type="project" value="InterPro"/>
</dbReference>
<dbReference type="RefSeq" id="WP_041129343.1">
    <property type="nucleotide sequence ID" value="NZ_CP010407.1"/>
</dbReference>
<dbReference type="HOGENOM" id="CLU_032305_1_0_11"/>
<reference evidence="3 4" key="1">
    <citation type="submission" date="2014-12" db="EMBL/GenBank/DDBJ databases">
        <title>Complete genome sequence of Streptomyces vietnamensis strain GIMV4.0001, a genetic manipulable producer of the benzoisochromanequinone antibiotic granaticin.</title>
        <authorList>
            <person name="Deng M.R."/>
            <person name="Guo J."/>
            <person name="Ma L.Y."/>
            <person name="Feng G.D."/>
            <person name="Mo C.Y."/>
            <person name="Zhu H.H."/>
        </authorList>
    </citation>
    <scope>NUCLEOTIDE SEQUENCE [LARGE SCALE GENOMIC DNA]</scope>
    <source>
        <strain evidence="4">GIMV4.0001</strain>
    </source>
</reference>
<feature type="transmembrane region" description="Helical" evidence="1">
    <location>
        <begin position="143"/>
        <end position="162"/>
    </location>
</feature>
<evidence type="ECO:0000313" key="3">
    <source>
        <dbReference type="EMBL" id="AJF65308.1"/>
    </source>
</evidence>